<dbReference type="Gene3D" id="1.20.1280.50">
    <property type="match status" value="1"/>
</dbReference>
<reference evidence="2" key="1">
    <citation type="submission" date="2015-06" db="UniProtKB">
        <authorList>
            <consortium name="EnsemblPlants"/>
        </authorList>
    </citation>
    <scope>IDENTIFICATION</scope>
</reference>
<evidence type="ECO:0000256" key="1">
    <source>
        <dbReference type="SAM" id="MobiDB-lite"/>
    </source>
</evidence>
<proteinExistence type="predicted"/>
<name>N1QQN4_AEGTA</name>
<sequence>MPSRRHCPRPRRRSPEAGPLDDDDLLCEILLRLPPQPSSLPRASLVCKRWRRLVSDRGFSRRFRHHHRRSTPLLGFFDRHSLSFVPTLDPPDCVPPGCFSLQRGDGDRFLSLGCRHGLVLIFAISRNKILVWDPFTGDQHCLDIPAGLAIHAEKTTINGAVLRAGDLRHFQVVLTVADKTGVWGDLITTQLPPLVSATFPPTFVNTGMPAVLAGGSLYWTLVGNFIGDLEFDLENQSLAVIRVPVHMLKEGNYAFTIMRAEDGGLGLLFQADGHSIQLWKRKIDRDGVASWGLGKTIDLNKLLSLDSQGLTILGLVEENNAVFLWTSGVLFMVNLESLQFKKLWETNFLSTYHPLEGDYTAVVGYGRRFIFL</sequence>
<accession>N1QQN4</accession>
<protein>
    <submittedName>
        <fullName evidence="2">Uncharacterized protein</fullName>
    </submittedName>
</protein>
<dbReference type="InterPro" id="IPR036047">
    <property type="entry name" value="F-box-like_dom_sf"/>
</dbReference>
<dbReference type="PANTHER" id="PTHR32133:SF320">
    <property type="entry name" value="F-BOX DOMAIN-CONTAINING PROTEIN"/>
    <property type="match status" value="1"/>
</dbReference>
<dbReference type="InterPro" id="IPR001810">
    <property type="entry name" value="F-box_dom"/>
</dbReference>
<dbReference type="InterPro" id="IPR056594">
    <property type="entry name" value="AT5G49610-like_b-prop"/>
</dbReference>
<feature type="region of interest" description="Disordered" evidence="1">
    <location>
        <begin position="1"/>
        <end position="20"/>
    </location>
</feature>
<dbReference type="SUPFAM" id="SSF81383">
    <property type="entry name" value="F-box domain"/>
    <property type="match status" value="1"/>
</dbReference>
<dbReference type="ExpressionAtlas" id="N1QQN4">
    <property type="expression patterns" value="baseline"/>
</dbReference>
<organism evidence="2">
    <name type="scientific">Aegilops tauschii</name>
    <name type="common">Tausch's goatgrass</name>
    <name type="synonym">Aegilops squarrosa</name>
    <dbReference type="NCBI Taxonomy" id="37682"/>
    <lineage>
        <taxon>Eukaryota</taxon>
        <taxon>Viridiplantae</taxon>
        <taxon>Streptophyta</taxon>
        <taxon>Embryophyta</taxon>
        <taxon>Tracheophyta</taxon>
        <taxon>Spermatophyta</taxon>
        <taxon>Magnoliopsida</taxon>
        <taxon>Liliopsida</taxon>
        <taxon>Poales</taxon>
        <taxon>Poaceae</taxon>
        <taxon>BOP clade</taxon>
        <taxon>Pooideae</taxon>
        <taxon>Triticodae</taxon>
        <taxon>Triticeae</taxon>
        <taxon>Triticinae</taxon>
        <taxon>Aegilops</taxon>
    </lineage>
</organism>
<dbReference type="PANTHER" id="PTHR32133">
    <property type="entry name" value="OS07G0120400 PROTEIN"/>
    <property type="match status" value="1"/>
</dbReference>
<dbReference type="EnsemblPlants" id="EMT03192">
    <property type="protein sequence ID" value="EMT03192"/>
    <property type="gene ID" value="F775_17071"/>
</dbReference>
<evidence type="ECO:0000313" key="2">
    <source>
        <dbReference type="EnsemblPlants" id="EMT03192"/>
    </source>
</evidence>
<dbReference type="Pfam" id="PF23635">
    <property type="entry name" value="Beta-prop_AT5G49610-like"/>
    <property type="match status" value="1"/>
</dbReference>
<dbReference type="Pfam" id="PF00646">
    <property type="entry name" value="F-box"/>
    <property type="match status" value="1"/>
</dbReference>
<dbReference type="AlphaFoldDB" id="N1QQN4"/>
<feature type="compositionally biased region" description="Basic residues" evidence="1">
    <location>
        <begin position="1"/>
        <end position="12"/>
    </location>
</feature>
<dbReference type="SMART" id="SM00256">
    <property type="entry name" value="FBOX"/>
    <property type="match status" value="1"/>
</dbReference>